<dbReference type="EMBL" id="SGPM01000156">
    <property type="protein sequence ID" value="THH28810.1"/>
    <property type="molecule type" value="Genomic_DNA"/>
</dbReference>
<name>A0A4S4MZG4_9APHY</name>
<dbReference type="Proteomes" id="UP000308730">
    <property type="component" value="Unassembled WGS sequence"/>
</dbReference>
<dbReference type="AlphaFoldDB" id="A0A4S4MZG4"/>
<reference evidence="1 2" key="1">
    <citation type="submission" date="2019-02" db="EMBL/GenBank/DDBJ databases">
        <title>Genome sequencing of the rare red list fungi Antrodiella citrinella (Flaviporus citrinellus).</title>
        <authorList>
            <person name="Buettner E."/>
            <person name="Kellner H."/>
        </authorList>
    </citation>
    <scope>NUCLEOTIDE SEQUENCE [LARGE SCALE GENOMIC DNA]</scope>
    <source>
        <strain evidence="1 2">DSM 108506</strain>
    </source>
</reference>
<evidence type="ECO:0000313" key="1">
    <source>
        <dbReference type="EMBL" id="THH28810.1"/>
    </source>
</evidence>
<gene>
    <name evidence="1" type="ORF">EUX98_g5376</name>
</gene>
<organism evidence="1 2">
    <name type="scientific">Antrodiella citrinella</name>
    <dbReference type="NCBI Taxonomy" id="2447956"/>
    <lineage>
        <taxon>Eukaryota</taxon>
        <taxon>Fungi</taxon>
        <taxon>Dikarya</taxon>
        <taxon>Basidiomycota</taxon>
        <taxon>Agaricomycotina</taxon>
        <taxon>Agaricomycetes</taxon>
        <taxon>Polyporales</taxon>
        <taxon>Steccherinaceae</taxon>
        <taxon>Antrodiella</taxon>
    </lineage>
</organism>
<comment type="caution">
    <text evidence="1">The sequence shown here is derived from an EMBL/GenBank/DDBJ whole genome shotgun (WGS) entry which is preliminary data.</text>
</comment>
<proteinExistence type="predicted"/>
<sequence>MSLVFRRESIDKFFEQWQDSDPEGLVKGLRRVDGLPEDNVQALINILWAALAPENSALRQRLAARFDEDAFTEDELRKLTTELCIAYDRLPYAVVLDGVRANVSASIYVTHLQREVEGTFKKKTITLISPRLDVVPHEREGITLRVWILCSFVFALRV</sequence>
<protein>
    <submittedName>
        <fullName evidence="1">Uncharacterized protein</fullName>
    </submittedName>
</protein>
<keyword evidence="2" id="KW-1185">Reference proteome</keyword>
<accession>A0A4S4MZG4</accession>
<evidence type="ECO:0000313" key="2">
    <source>
        <dbReference type="Proteomes" id="UP000308730"/>
    </source>
</evidence>